<evidence type="ECO:0000313" key="2">
    <source>
        <dbReference type="Proteomes" id="UP000799428"/>
    </source>
</evidence>
<keyword evidence="2" id="KW-1185">Reference proteome</keyword>
<proteinExistence type="predicted"/>
<evidence type="ECO:0000313" key="1">
    <source>
        <dbReference type="EMBL" id="KAF2713908.1"/>
    </source>
</evidence>
<reference evidence="1" key="1">
    <citation type="journal article" date="2020" name="Stud. Mycol.">
        <title>101 Dothideomycetes genomes: a test case for predicting lifestyles and emergence of pathogens.</title>
        <authorList>
            <person name="Haridas S."/>
            <person name="Albert R."/>
            <person name="Binder M."/>
            <person name="Bloem J."/>
            <person name="Labutti K."/>
            <person name="Salamov A."/>
            <person name="Andreopoulos B."/>
            <person name="Baker S."/>
            <person name="Barry K."/>
            <person name="Bills G."/>
            <person name="Bluhm B."/>
            <person name="Cannon C."/>
            <person name="Castanera R."/>
            <person name="Culley D."/>
            <person name="Daum C."/>
            <person name="Ezra D."/>
            <person name="Gonzalez J."/>
            <person name="Henrissat B."/>
            <person name="Kuo A."/>
            <person name="Liang C."/>
            <person name="Lipzen A."/>
            <person name="Lutzoni F."/>
            <person name="Magnuson J."/>
            <person name="Mondo S."/>
            <person name="Nolan M."/>
            <person name="Ohm R."/>
            <person name="Pangilinan J."/>
            <person name="Park H.-J."/>
            <person name="Ramirez L."/>
            <person name="Alfaro M."/>
            <person name="Sun H."/>
            <person name="Tritt A."/>
            <person name="Yoshinaga Y."/>
            <person name="Zwiers L.-H."/>
            <person name="Turgeon B."/>
            <person name="Goodwin S."/>
            <person name="Spatafora J."/>
            <person name="Crous P."/>
            <person name="Grigoriev I."/>
        </authorList>
    </citation>
    <scope>NUCLEOTIDE SEQUENCE</scope>
    <source>
        <strain evidence="1">CBS 279.74</strain>
    </source>
</reference>
<name>A0A6G1KM45_9PLEO</name>
<protein>
    <submittedName>
        <fullName evidence="1">Uncharacterized protein</fullName>
    </submittedName>
</protein>
<dbReference type="Proteomes" id="UP000799428">
    <property type="component" value="Unassembled WGS sequence"/>
</dbReference>
<sequence>MHALSAYLVGYAFISTQIILAASIHRDVSQSPDMMSHLQRQTKCEQDYGVYPVYTGSCTATSALTVPPRSKSNFADSVCHFLVLFAQERDVLAQTIETFP</sequence>
<organism evidence="1 2">
    <name type="scientific">Pleomassaria siparia CBS 279.74</name>
    <dbReference type="NCBI Taxonomy" id="1314801"/>
    <lineage>
        <taxon>Eukaryota</taxon>
        <taxon>Fungi</taxon>
        <taxon>Dikarya</taxon>
        <taxon>Ascomycota</taxon>
        <taxon>Pezizomycotina</taxon>
        <taxon>Dothideomycetes</taxon>
        <taxon>Pleosporomycetidae</taxon>
        <taxon>Pleosporales</taxon>
        <taxon>Pleomassariaceae</taxon>
        <taxon>Pleomassaria</taxon>
    </lineage>
</organism>
<dbReference type="EMBL" id="MU005765">
    <property type="protein sequence ID" value="KAF2713908.1"/>
    <property type="molecule type" value="Genomic_DNA"/>
</dbReference>
<gene>
    <name evidence="1" type="ORF">K504DRAFT_450542</name>
</gene>
<accession>A0A6G1KM45</accession>
<dbReference type="AlphaFoldDB" id="A0A6G1KM45"/>